<dbReference type="EMBL" id="JASMQC010000004">
    <property type="protein sequence ID" value="KAK1945793.1"/>
    <property type="molecule type" value="Genomic_DNA"/>
</dbReference>
<name>A0AAD9GX52_9STRA</name>
<dbReference type="AlphaFoldDB" id="A0AAD9GX52"/>
<sequence>MYTTRISSTVRLCLGGQTLVVTDVQGEAVDESTVLVVGYVDLDETVKVARTLCTVKEGKVVVEVCNASEEDAIIKRGTLIAVATVVLARPFPSRQRARKREHLCGRNGLGEFRTGNG</sequence>
<protein>
    <submittedName>
        <fullName evidence="1">Uncharacterized protein</fullName>
    </submittedName>
</protein>
<evidence type="ECO:0000313" key="2">
    <source>
        <dbReference type="Proteomes" id="UP001259832"/>
    </source>
</evidence>
<comment type="caution">
    <text evidence="1">The sequence shown here is derived from an EMBL/GenBank/DDBJ whole genome shotgun (WGS) entry which is preliminary data.</text>
</comment>
<gene>
    <name evidence="1" type="ORF">P3T76_002841</name>
</gene>
<dbReference type="Proteomes" id="UP001259832">
    <property type="component" value="Unassembled WGS sequence"/>
</dbReference>
<evidence type="ECO:0000313" key="1">
    <source>
        <dbReference type="EMBL" id="KAK1945793.1"/>
    </source>
</evidence>
<accession>A0AAD9GX52</accession>
<proteinExistence type="predicted"/>
<reference evidence="1" key="1">
    <citation type="submission" date="2023-08" db="EMBL/GenBank/DDBJ databases">
        <title>Reference Genome Resource for the Citrus Pathogen Phytophthora citrophthora.</title>
        <authorList>
            <person name="Moller H."/>
            <person name="Coetzee B."/>
            <person name="Rose L.J."/>
            <person name="Van Niekerk J.M."/>
        </authorList>
    </citation>
    <scope>NUCLEOTIDE SEQUENCE</scope>
    <source>
        <strain evidence="1">STE-U-9442</strain>
    </source>
</reference>
<organism evidence="1 2">
    <name type="scientific">Phytophthora citrophthora</name>
    <dbReference type="NCBI Taxonomy" id="4793"/>
    <lineage>
        <taxon>Eukaryota</taxon>
        <taxon>Sar</taxon>
        <taxon>Stramenopiles</taxon>
        <taxon>Oomycota</taxon>
        <taxon>Peronosporomycetes</taxon>
        <taxon>Peronosporales</taxon>
        <taxon>Peronosporaceae</taxon>
        <taxon>Phytophthora</taxon>
    </lineage>
</organism>
<keyword evidence="2" id="KW-1185">Reference proteome</keyword>